<evidence type="ECO:0000259" key="2">
    <source>
        <dbReference type="PROSITE" id="PS50234"/>
    </source>
</evidence>
<dbReference type="InterPro" id="IPR002035">
    <property type="entry name" value="VWF_A"/>
</dbReference>
<dbReference type="SUPFAM" id="SSF53850">
    <property type="entry name" value="Periplasmic binding protein-like II"/>
    <property type="match status" value="1"/>
</dbReference>
<gene>
    <name evidence="3" type="ORF">JOF56_005937</name>
</gene>
<keyword evidence="1" id="KW-1133">Transmembrane helix</keyword>
<feature type="transmembrane region" description="Helical" evidence="1">
    <location>
        <begin position="218"/>
        <end position="238"/>
    </location>
</feature>
<dbReference type="Gene3D" id="3.40.50.410">
    <property type="entry name" value="von Willebrand factor, type A domain"/>
    <property type="match status" value="1"/>
</dbReference>
<dbReference type="SMART" id="SM00327">
    <property type="entry name" value="VWA"/>
    <property type="match status" value="1"/>
</dbReference>
<sequence>MYHTIIAVDVEGFGGRDLWHQGVVRTGLYASVQAAFAQCGMRWERCYNEDRGDGVLILVPPEVPNSRLVECLPNELAARLREHNAGADVGARIRLRIVVHVGEVEHDKHGVSAPAVVFAFRLLNSAVLKKALAGSHGVLALITSTEFFENVVVNYPAANPDIYWKARISEKETTTDAWVCLPDNHVVPGAGVRETVRDRSDGARHDKRRVRVGRSSRLVLFMVLLLVGVVGGNVLAAAPPDYDCHEPVQLNLSVSAEKAPVIQKLVPLFERRSWLQDDVHRCKEVSVHVTVVTSADLLIAAIGRGWSGRDDIRDMGPEPHVLLPDSRWEFEAARMALGRNQRTDVTLDNWGSIASSPLVLATSKPREATVSAAAQPHSWQQLLGAARLSPSDQAGAGFRRPSPVSSGTGLLATIALYSAAFGRELTAPALTATGTPPVLYGVERSIAASDAESQTMLCSLRHRMDNPSAAPVDTAVLVSEKAASDFNMGSPLGTTCPPGQRPAGSQLTLSYPTEGTPYLDHPFVVINWNNRPVNERRQIVVRQFFDFLVGPRAQDELRRARFRDRNGDIAPFDGAPPGRPTELPLGVVDVNAVIEAFHDARRSARALLLVDVSTAMSEPFPDVGGTRLTAAADAASRALRSIGDKDDVGLWAFGGHVAGVADYQEVVPMGGSADNLNGTSRGETVRARIRQLRGESRPARLYPVLRESVASIHGGSQSDTRDAVVVIADGTGNEQGITELVDFLLHSGRPVPVFMIAFGTPVCSSVQWQEIVRATGGACHEVGGVADIGTTLDAVAAGLWGGNGG</sequence>
<organism evidence="3 4">
    <name type="scientific">Kibdelosporangium banguiense</name>
    <dbReference type="NCBI Taxonomy" id="1365924"/>
    <lineage>
        <taxon>Bacteria</taxon>
        <taxon>Bacillati</taxon>
        <taxon>Actinomycetota</taxon>
        <taxon>Actinomycetes</taxon>
        <taxon>Pseudonocardiales</taxon>
        <taxon>Pseudonocardiaceae</taxon>
        <taxon>Kibdelosporangium</taxon>
    </lineage>
</organism>
<dbReference type="PROSITE" id="PS50234">
    <property type="entry name" value="VWFA"/>
    <property type="match status" value="1"/>
</dbReference>
<dbReference type="EMBL" id="JAGINW010000001">
    <property type="protein sequence ID" value="MBP2325552.1"/>
    <property type="molecule type" value="Genomic_DNA"/>
</dbReference>
<name>A0ABS4TMA5_9PSEU</name>
<dbReference type="SUPFAM" id="SSF53300">
    <property type="entry name" value="vWA-like"/>
    <property type="match status" value="1"/>
</dbReference>
<reference evidence="3 4" key="1">
    <citation type="submission" date="2021-03" db="EMBL/GenBank/DDBJ databases">
        <title>Sequencing the genomes of 1000 actinobacteria strains.</title>
        <authorList>
            <person name="Klenk H.-P."/>
        </authorList>
    </citation>
    <scope>NUCLEOTIDE SEQUENCE [LARGE SCALE GENOMIC DNA]</scope>
    <source>
        <strain evidence="3 4">DSM 46670</strain>
    </source>
</reference>
<evidence type="ECO:0000313" key="3">
    <source>
        <dbReference type="EMBL" id="MBP2325552.1"/>
    </source>
</evidence>
<evidence type="ECO:0000256" key="1">
    <source>
        <dbReference type="SAM" id="Phobius"/>
    </source>
</evidence>
<keyword evidence="1" id="KW-0472">Membrane</keyword>
<accession>A0ABS4TMA5</accession>
<dbReference type="InterPro" id="IPR036465">
    <property type="entry name" value="vWFA_dom_sf"/>
</dbReference>
<dbReference type="Proteomes" id="UP001519332">
    <property type="component" value="Unassembled WGS sequence"/>
</dbReference>
<proteinExistence type="predicted"/>
<evidence type="ECO:0000313" key="4">
    <source>
        <dbReference type="Proteomes" id="UP001519332"/>
    </source>
</evidence>
<keyword evidence="1" id="KW-0812">Transmembrane</keyword>
<comment type="caution">
    <text evidence="3">The sequence shown here is derived from an EMBL/GenBank/DDBJ whole genome shotgun (WGS) entry which is preliminary data.</text>
</comment>
<keyword evidence="4" id="KW-1185">Reference proteome</keyword>
<feature type="domain" description="VWFA" evidence="2">
    <location>
        <begin position="605"/>
        <end position="799"/>
    </location>
</feature>
<dbReference type="RefSeq" id="WP_209642733.1">
    <property type="nucleotide sequence ID" value="NZ_JAGINW010000001.1"/>
</dbReference>
<protein>
    <recommendedName>
        <fullName evidence="2">VWFA domain-containing protein</fullName>
    </recommendedName>
</protein>